<gene>
    <name evidence="5" type="ORF">V8P97_05600</name>
</gene>
<keyword evidence="3" id="KW-0804">Transcription</keyword>
<keyword evidence="6" id="KW-1185">Reference proteome</keyword>
<dbReference type="Proteomes" id="UP001373159">
    <property type="component" value="Unassembled WGS sequence"/>
</dbReference>
<dbReference type="RefSeq" id="WP_340469504.1">
    <property type="nucleotide sequence ID" value="NZ_JBANBB010000001.1"/>
</dbReference>
<keyword evidence="2" id="KW-0238">DNA-binding</keyword>
<dbReference type="EMBL" id="JBANBB010000001">
    <property type="protein sequence ID" value="MEK0306935.1"/>
    <property type="molecule type" value="Genomic_DNA"/>
</dbReference>
<dbReference type="InterPro" id="IPR036390">
    <property type="entry name" value="WH_DNA-bd_sf"/>
</dbReference>
<evidence type="ECO:0000256" key="2">
    <source>
        <dbReference type="ARBA" id="ARBA00023125"/>
    </source>
</evidence>
<dbReference type="PANTHER" id="PTHR42756:SF1">
    <property type="entry name" value="TRANSCRIPTIONAL REPRESSOR OF EMRAB OPERON"/>
    <property type="match status" value="1"/>
</dbReference>
<sequence>MKVSDMHTDYGKSIKRAANLMARSMDSYAARFGLTGRQLSIIDFLSTEGSHSQHDIEEEFDIRRSTATAALQRMEEGGLVTIRRADHDARQKVITMTAKARELGKAASDYIQAQDQAMEDRFSPKELDTFDRVLSYFIELNSGSDESQEVEDGHD</sequence>
<dbReference type="InterPro" id="IPR036388">
    <property type="entry name" value="WH-like_DNA-bd_sf"/>
</dbReference>
<protein>
    <submittedName>
        <fullName evidence="5">MarR family winged helix-turn-helix transcriptional regulator</fullName>
    </submittedName>
</protein>
<keyword evidence="1" id="KW-0805">Transcription regulation</keyword>
<dbReference type="SMART" id="SM00347">
    <property type="entry name" value="HTH_MARR"/>
    <property type="match status" value="1"/>
</dbReference>
<dbReference type="SUPFAM" id="SSF46785">
    <property type="entry name" value="Winged helix' DNA-binding domain"/>
    <property type="match status" value="1"/>
</dbReference>
<dbReference type="Pfam" id="PF12802">
    <property type="entry name" value="MarR_2"/>
    <property type="match status" value="1"/>
</dbReference>
<evidence type="ECO:0000259" key="4">
    <source>
        <dbReference type="PROSITE" id="PS50995"/>
    </source>
</evidence>
<dbReference type="Gene3D" id="1.10.10.10">
    <property type="entry name" value="Winged helix-like DNA-binding domain superfamily/Winged helix DNA-binding domain"/>
    <property type="match status" value="1"/>
</dbReference>
<dbReference type="InterPro" id="IPR000835">
    <property type="entry name" value="HTH_MarR-typ"/>
</dbReference>
<evidence type="ECO:0000313" key="5">
    <source>
        <dbReference type="EMBL" id="MEK0306935.1"/>
    </source>
</evidence>
<dbReference type="PANTHER" id="PTHR42756">
    <property type="entry name" value="TRANSCRIPTIONAL REGULATOR, MARR"/>
    <property type="match status" value="1"/>
</dbReference>
<accession>A0ABU8ZPP6</accession>
<dbReference type="PROSITE" id="PS50995">
    <property type="entry name" value="HTH_MARR_2"/>
    <property type="match status" value="1"/>
</dbReference>
<evidence type="ECO:0000313" key="6">
    <source>
        <dbReference type="Proteomes" id="UP001373159"/>
    </source>
</evidence>
<comment type="caution">
    <text evidence="5">The sequence shown here is derived from an EMBL/GenBank/DDBJ whole genome shotgun (WGS) entry which is preliminary data.</text>
</comment>
<reference evidence="5 6" key="1">
    <citation type="submission" date="2024-02" db="EMBL/GenBank/DDBJ databases">
        <title>Bifidobacterium honeyensis sp. nov., isolated from the comb honey.</title>
        <authorList>
            <person name="Liu W."/>
            <person name="Li Y."/>
        </authorList>
    </citation>
    <scope>NUCLEOTIDE SEQUENCE [LARGE SCALE GENOMIC DNA]</scope>
    <source>
        <strain evidence="5 6">IMAU50988</strain>
    </source>
</reference>
<name>A0ABU8ZPP6_9BIFI</name>
<evidence type="ECO:0000256" key="3">
    <source>
        <dbReference type="ARBA" id="ARBA00023163"/>
    </source>
</evidence>
<organism evidence="5 6">
    <name type="scientific">Bifidobacterium favimelis</name>
    <dbReference type="NCBI Taxonomy" id="3122979"/>
    <lineage>
        <taxon>Bacteria</taxon>
        <taxon>Bacillati</taxon>
        <taxon>Actinomycetota</taxon>
        <taxon>Actinomycetes</taxon>
        <taxon>Bifidobacteriales</taxon>
        <taxon>Bifidobacteriaceae</taxon>
        <taxon>Bifidobacterium</taxon>
    </lineage>
</organism>
<evidence type="ECO:0000256" key="1">
    <source>
        <dbReference type="ARBA" id="ARBA00023015"/>
    </source>
</evidence>
<proteinExistence type="predicted"/>
<feature type="domain" description="HTH marR-type" evidence="4">
    <location>
        <begin position="7"/>
        <end position="139"/>
    </location>
</feature>